<dbReference type="AlphaFoldDB" id="A0A4Z1FBE0"/>
<dbReference type="Proteomes" id="UP000297910">
    <property type="component" value="Unassembled WGS sequence"/>
</dbReference>
<keyword evidence="1" id="KW-1133">Transmembrane helix</keyword>
<dbReference type="EMBL" id="PQXI01000366">
    <property type="protein sequence ID" value="TGO18757.1"/>
    <property type="molecule type" value="Genomic_DNA"/>
</dbReference>
<evidence type="ECO:0000313" key="3">
    <source>
        <dbReference type="Proteomes" id="UP000297910"/>
    </source>
</evidence>
<evidence type="ECO:0000256" key="1">
    <source>
        <dbReference type="SAM" id="Phobius"/>
    </source>
</evidence>
<reference evidence="2 3" key="1">
    <citation type="submission" date="2017-12" db="EMBL/GenBank/DDBJ databases">
        <title>Comparative genomics of Botrytis spp.</title>
        <authorList>
            <person name="Valero-Jimenez C.A."/>
            <person name="Tapia P."/>
            <person name="Veloso J."/>
            <person name="Silva-Moreno E."/>
            <person name="Staats M."/>
            <person name="Valdes J.H."/>
            <person name="Van Kan J.A.L."/>
        </authorList>
    </citation>
    <scope>NUCLEOTIDE SEQUENCE [LARGE SCALE GENOMIC DNA]</scope>
    <source>
        <strain evidence="2 3">Bp0003</strain>
    </source>
</reference>
<protein>
    <submittedName>
        <fullName evidence="2">Uncharacterized protein</fullName>
    </submittedName>
</protein>
<sequence length="150" mass="17258">MVAFQHVLAFIGGATIPMCAIIFRKFNPPHTAYQECLDHLKDLDQRAQETWQRSEIPDGTWIKSKTRLTHSALCNMHHGLESMPWEVESHNWHIMMDSEASVIESARKTWVVEMRQLTRYQSAERVCQLVVRQAICINAVLSLLLGNSQI</sequence>
<feature type="transmembrane region" description="Helical" evidence="1">
    <location>
        <begin position="6"/>
        <end position="23"/>
    </location>
</feature>
<gene>
    <name evidence="2" type="ORF">BPAE_0368g00040</name>
</gene>
<proteinExistence type="predicted"/>
<keyword evidence="1" id="KW-0812">Transmembrane</keyword>
<accession>A0A4Z1FBE0</accession>
<evidence type="ECO:0000313" key="2">
    <source>
        <dbReference type="EMBL" id="TGO18757.1"/>
    </source>
</evidence>
<keyword evidence="1" id="KW-0472">Membrane</keyword>
<organism evidence="2 3">
    <name type="scientific">Botrytis paeoniae</name>
    <dbReference type="NCBI Taxonomy" id="278948"/>
    <lineage>
        <taxon>Eukaryota</taxon>
        <taxon>Fungi</taxon>
        <taxon>Dikarya</taxon>
        <taxon>Ascomycota</taxon>
        <taxon>Pezizomycotina</taxon>
        <taxon>Leotiomycetes</taxon>
        <taxon>Helotiales</taxon>
        <taxon>Sclerotiniaceae</taxon>
        <taxon>Botrytis</taxon>
    </lineage>
</organism>
<name>A0A4Z1FBE0_9HELO</name>
<keyword evidence="3" id="KW-1185">Reference proteome</keyword>
<comment type="caution">
    <text evidence="2">The sequence shown here is derived from an EMBL/GenBank/DDBJ whole genome shotgun (WGS) entry which is preliminary data.</text>
</comment>